<gene>
    <name evidence="7" type="primary">yrbG1</name>
    <name evidence="7" type="ORF">HPF_00445</name>
</gene>
<feature type="transmembrane region" description="Helical" evidence="5">
    <location>
        <begin position="130"/>
        <end position="147"/>
    </location>
</feature>
<dbReference type="EMBL" id="CP037867">
    <property type="protein sequence ID" value="QBM26124.1"/>
    <property type="molecule type" value="Genomic_DNA"/>
</dbReference>
<feature type="domain" description="Sodium/calcium exchanger membrane region" evidence="6">
    <location>
        <begin position="185"/>
        <end position="324"/>
    </location>
</feature>
<evidence type="ECO:0000313" key="8">
    <source>
        <dbReference type="Proteomes" id="UP000293912"/>
    </source>
</evidence>
<feature type="transmembrane region" description="Helical" evidence="5">
    <location>
        <begin position="104"/>
        <end position="124"/>
    </location>
</feature>
<feature type="transmembrane region" description="Helical" evidence="5">
    <location>
        <begin position="180"/>
        <end position="205"/>
    </location>
</feature>
<dbReference type="AlphaFoldDB" id="A0A4P6WXX3"/>
<organism evidence="7 8">
    <name type="scientific">Hydrogenophaga pseudoflava</name>
    <name type="common">Pseudomonas carboxydoflava</name>
    <dbReference type="NCBI Taxonomy" id="47421"/>
    <lineage>
        <taxon>Bacteria</taxon>
        <taxon>Pseudomonadati</taxon>
        <taxon>Pseudomonadota</taxon>
        <taxon>Betaproteobacteria</taxon>
        <taxon>Burkholderiales</taxon>
        <taxon>Comamonadaceae</taxon>
        <taxon>Hydrogenophaga</taxon>
    </lineage>
</organism>
<dbReference type="Pfam" id="PF01699">
    <property type="entry name" value="Na_Ca_ex"/>
    <property type="match status" value="2"/>
</dbReference>
<keyword evidence="2 5" id="KW-0812">Transmembrane</keyword>
<dbReference type="PANTHER" id="PTHR10846">
    <property type="entry name" value="SODIUM/POTASSIUM/CALCIUM EXCHANGER"/>
    <property type="match status" value="1"/>
</dbReference>
<feature type="transmembrane region" description="Helical" evidence="5">
    <location>
        <begin position="247"/>
        <end position="270"/>
    </location>
</feature>
<keyword evidence="3 5" id="KW-1133">Transmembrane helix</keyword>
<proteinExistence type="predicted"/>
<feature type="transmembrane region" description="Helical" evidence="5">
    <location>
        <begin position="217"/>
        <end position="235"/>
    </location>
</feature>
<dbReference type="Gene3D" id="1.20.1420.30">
    <property type="entry name" value="NCX, central ion-binding region"/>
    <property type="match status" value="1"/>
</dbReference>
<dbReference type="KEGG" id="hpse:HPF_00445"/>
<reference evidence="7 8" key="1">
    <citation type="submission" date="2019-03" db="EMBL/GenBank/DDBJ databases">
        <authorList>
            <person name="Sebastian G."/>
            <person name="Baumann P."/>
            <person name="Ruckert C."/>
            <person name="Kalinowski J."/>
            <person name="Nebel B."/>
            <person name="Takors R."/>
            <person name="Blombach B."/>
        </authorList>
    </citation>
    <scope>NUCLEOTIDE SEQUENCE [LARGE SCALE GENOMIC DNA]</scope>
    <source>
        <strain evidence="7 8">DSM 1084</strain>
    </source>
</reference>
<feature type="transmembrane region" description="Helical" evidence="5">
    <location>
        <begin position="282"/>
        <end position="301"/>
    </location>
</feature>
<feature type="transmembrane region" description="Helical" evidence="5">
    <location>
        <begin position="36"/>
        <end position="57"/>
    </location>
</feature>
<keyword evidence="8" id="KW-1185">Reference proteome</keyword>
<evidence type="ECO:0000313" key="7">
    <source>
        <dbReference type="EMBL" id="QBM26124.1"/>
    </source>
</evidence>
<feature type="domain" description="Sodium/calcium exchanger membrane region" evidence="6">
    <location>
        <begin position="6"/>
        <end position="144"/>
    </location>
</feature>
<evidence type="ECO:0000256" key="3">
    <source>
        <dbReference type="ARBA" id="ARBA00022989"/>
    </source>
</evidence>
<evidence type="ECO:0000256" key="5">
    <source>
        <dbReference type="SAM" id="Phobius"/>
    </source>
</evidence>
<dbReference type="GO" id="GO:0006874">
    <property type="term" value="P:intracellular calcium ion homeostasis"/>
    <property type="evidence" value="ECO:0007669"/>
    <property type="project" value="TreeGrafter"/>
</dbReference>
<accession>A0A4P6WXX3</accession>
<sequence>MALHPALLFLGGLVVVVLGAEMLLRGATRIATLLRISPIVIGLTVVSVGTSAPELAVGLTAAHEGKGPLAVGNIAGTNIVNILLILGLSAAIRPLPTRSLSVRLDVPVMIATAVALLVMAMDGVLTRAEGLGLLLAAVVYTVALVQLSRQEAPDTRLAFRDALAAQAPPRVNLPTGAAAWAWNGALLLAGMALAVLGAELLVAGAVELAKAYGVSDAFIGLSIVAIGTSAPELVTTMISTLRNDRDVAIGNLIGSSIYNVLVILGLTMVAAPTSGVDVSAEVLWIDLPLAALVAIVCLPVFRSDRLVSRREGIGFVLAYAAYLGSLLLWRT</sequence>
<dbReference type="InterPro" id="IPR004837">
    <property type="entry name" value="NaCa_Exmemb"/>
</dbReference>
<dbReference type="GO" id="GO:0005262">
    <property type="term" value="F:calcium channel activity"/>
    <property type="evidence" value="ECO:0007669"/>
    <property type="project" value="TreeGrafter"/>
</dbReference>
<feature type="transmembrane region" description="Helical" evidence="5">
    <location>
        <begin position="313"/>
        <end position="329"/>
    </location>
</feature>
<dbReference type="GO" id="GO:0005886">
    <property type="term" value="C:plasma membrane"/>
    <property type="evidence" value="ECO:0007669"/>
    <property type="project" value="TreeGrafter"/>
</dbReference>
<dbReference type="InterPro" id="IPR004481">
    <property type="entry name" value="K/Na/Ca-exchanger"/>
</dbReference>
<keyword evidence="4 5" id="KW-0472">Membrane</keyword>
<protein>
    <submittedName>
        <fullName evidence="7">Inner membrane protein YrbG</fullName>
    </submittedName>
</protein>
<name>A0A4P6WXX3_HYDPS</name>
<evidence type="ECO:0000259" key="6">
    <source>
        <dbReference type="Pfam" id="PF01699"/>
    </source>
</evidence>
<dbReference type="RefSeq" id="WP_207959273.1">
    <property type="nucleotide sequence ID" value="NZ_CP037867.1"/>
</dbReference>
<dbReference type="InterPro" id="IPR044880">
    <property type="entry name" value="NCX_ion-bd_dom_sf"/>
</dbReference>
<dbReference type="GO" id="GO:0008273">
    <property type="term" value="F:calcium, potassium:sodium antiporter activity"/>
    <property type="evidence" value="ECO:0007669"/>
    <property type="project" value="TreeGrafter"/>
</dbReference>
<dbReference type="Proteomes" id="UP000293912">
    <property type="component" value="Chromosome"/>
</dbReference>
<evidence type="ECO:0000256" key="2">
    <source>
        <dbReference type="ARBA" id="ARBA00022692"/>
    </source>
</evidence>
<evidence type="ECO:0000256" key="1">
    <source>
        <dbReference type="ARBA" id="ARBA00004141"/>
    </source>
</evidence>
<feature type="transmembrane region" description="Helical" evidence="5">
    <location>
        <begin position="6"/>
        <end position="24"/>
    </location>
</feature>
<dbReference type="NCBIfam" id="TIGR00367">
    <property type="entry name" value="calcium/sodium antiporter"/>
    <property type="match status" value="1"/>
</dbReference>
<feature type="transmembrane region" description="Helical" evidence="5">
    <location>
        <begin position="69"/>
        <end position="92"/>
    </location>
</feature>
<comment type="subcellular location">
    <subcellularLocation>
        <location evidence="1">Membrane</location>
        <topology evidence="1">Multi-pass membrane protein</topology>
    </subcellularLocation>
</comment>
<evidence type="ECO:0000256" key="4">
    <source>
        <dbReference type="ARBA" id="ARBA00023136"/>
    </source>
</evidence>
<dbReference type="PANTHER" id="PTHR10846:SF8">
    <property type="entry name" value="INNER MEMBRANE PROTEIN YRBG"/>
    <property type="match status" value="1"/>
</dbReference>